<reference evidence="5 6" key="1">
    <citation type="submission" date="2013-09" db="EMBL/GenBank/DDBJ databases">
        <title>Genome sequencing of Phaeobacter antarcticus sp. nov. SM1211.</title>
        <authorList>
            <person name="Zhang X.-Y."/>
            <person name="Liu C."/>
            <person name="Chen X.-L."/>
            <person name="Xie B.-B."/>
            <person name="Qin Q.-L."/>
            <person name="Rong J.-C."/>
            <person name="Zhang Y.-Z."/>
        </authorList>
    </citation>
    <scope>NUCLEOTIDE SEQUENCE [LARGE SCALE GENOMIC DNA]</scope>
    <source>
        <strain evidence="5 6">SM1211</strain>
    </source>
</reference>
<evidence type="ECO:0000256" key="1">
    <source>
        <dbReference type="ARBA" id="ARBA00005656"/>
    </source>
</evidence>
<dbReference type="PIRSF" id="PIRSF000428">
    <property type="entry name" value="P_Ac_trans"/>
    <property type="match status" value="1"/>
</dbReference>
<keyword evidence="3" id="KW-0012">Acyltransferase</keyword>
<feature type="domain" description="Phosphate acetyl/butaryl transferase" evidence="4">
    <location>
        <begin position="87"/>
        <end position="299"/>
    </location>
</feature>
<gene>
    <name evidence="5" type="ORF">P775_22160</name>
</gene>
<proteinExistence type="inferred from homology"/>
<dbReference type="InterPro" id="IPR050500">
    <property type="entry name" value="Phos_Acetyltrans/Butyryltrans"/>
</dbReference>
<evidence type="ECO:0000256" key="2">
    <source>
        <dbReference type="ARBA" id="ARBA00022679"/>
    </source>
</evidence>
<comment type="caution">
    <text evidence="5">The sequence shown here is derived from an EMBL/GenBank/DDBJ whole genome shotgun (WGS) entry which is preliminary data.</text>
</comment>
<dbReference type="PANTHER" id="PTHR43356:SF2">
    <property type="entry name" value="PHOSPHATE ACETYLTRANSFERASE"/>
    <property type="match status" value="1"/>
</dbReference>
<dbReference type="Pfam" id="PF01515">
    <property type="entry name" value="PTA_PTB"/>
    <property type="match status" value="1"/>
</dbReference>
<dbReference type="Proteomes" id="UP000231259">
    <property type="component" value="Unassembled WGS sequence"/>
</dbReference>
<comment type="similarity">
    <text evidence="1">Belongs to the phosphate acetyltransferase and butyryltransferase family.</text>
</comment>
<evidence type="ECO:0000256" key="3">
    <source>
        <dbReference type="ARBA" id="ARBA00023315"/>
    </source>
</evidence>
<dbReference type="OrthoDB" id="9800237at2"/>
<dbReference type="NCBIfam" id="NF006045">
    <property type="entry name" value="PRK08190.1"/>
    <property type="match status" value="1"/>
</dbReference>
<accession>A0A2G8R8V9</accession>
<sequence length="354" mass="36647">MNDNVAPFDALTRAACKAGPVRVAVADAAQKVVMETLRDAERTGLATPLLVGDPNAIRTIAADLGWTVAQDAIIAAADDAEAAARVVALVREGRADVVMKGNLHTDIFMRALLDKNLGLRLPGQRVSHVFVVTLPGHERLLGITDAAINIAPNLTAKAQICQNAVDLFRMLGVVRPKVAVLSAVETVTADIASTLDAACLTLMSRRGQITGAEVDGPLALDNAISARAATGKGILSDVAGSADILLVPDLVSGNILAKTLEYLAGGVAAGIAIGLAAPVVLTSRADPAPARLAALAIAALMHHRRPQVEPLLETAKNSIAAAPQPEDACRPLPAVTNLQPLPVSLPPQFRESTQ</sequence>
<dbReference type="GO" id="GO:0016746">
    <property type="term" value="F:acyltransferase activity"/>
    <property type="evidence" value="ECO:0007669"/>
    <property type="project" value="UniProtKB-KW"/>
</dbReference>
<organism evidence="5 6">
    <name type="scientific">Puniceibacterium antarcticum</name>
    <dbReference type="NCBI Taxonomy" id="1206336"/>
    <lineage>
        <taxon>Bacteria</taxon>
        <taxon>Pseudomonadati</taxon>
        <taxon>Pseudomonadota</taxon>
        <taxon>Alphaproteobacteria</taxon>
        <taxon>Rhodobacterales</taxon>
        <taxon>Paracoccaceae</taxon>
        <taxon>Puniceibacterium</taxon>
    </lineage>
</organism>
<keyword evidence="2" id="KW-0808">Transferase</keyword>
<protein>
    <recommendedName>
        <fullName evidence="4">Phosphate acetyl/butaryl transferase domain-containing protein</fullName>
    </recommendedName>
</protein>
<dbReference type="PANTHER" id="PTHR43356">
    <property type="entry name" value="PHOSPHATE ACETYLTRANSFERASE"/>
    <property type="match status" value="1"/>
</dbReference>
<dbReference type="InterPro" id="IPR002505">
    <property type="entry name" value="PTA_PTB"/>
</dbReference>
<dbReference type="SUPFAM" id="SSF53659">
    <property type="entry name" value="Isocitrate/Isopropylmalate dehydrogenase-like"/>
    <property type="match status" value="1"/>
</dbReference>
<dbReference type="EMBL" id="AWWI01000142">
    <property type="protein sequence ID" value="PIL17996.1"/>
    <property type="molecule type" value="Genomic_DNA"/>
</dbReference>
<name>A0A2G8R8V9_9RHOB</name>
<dbReference type="RefSeq" id="WP_099912866.1">
    <property type="nucleotide sequence ID" value="NZ_AWWI01000142.1"/>
</dbReference>
<dbReference type="Gene3D" id="3.40.718.10">
    <property type="entry name" value="Isopropylmalate Dehydrogenase"/>
    <property type="match status" value="1"/>
</dbReference>
<evidence type="ECO:0000313" key="6">
    <source>
        <dbReference type="Proteomes" id="UP000231259"/>
    </source>
</evidence>
<keyword evidence="6" id="KW-1185">Reference proteome</keyword>
<evidence type="ECO:0000259" key="4">
    <source>
        <dbReference type="Pfam" id="PF01515"/>
    </source>
</evidence>
<evidence type="ECO:0000313" key="5">
    <source>
        <dbReference type="EMBL" id="PIL17996.1"/>
    </source>
</evidence>
<dbReference type="InterPro" id="IPR012147">
    <property type="entry name" value="P_Ac_Bu_trans"/>
</dbReference>
<dbReference type="AlphaFoldDB" id="A0A2G8R8V9"/>